<protein>
    <recommendedName>
        <fullName evidence="2">UPF0506 domain-containing protein</fullName>
    </recommendedName>
</protein>
<gene>
    <name evidence="3" type="ORF">CSSPTR1EN2_LOCUS288</name>
</gene>
<dbReference type="PROSITE" id="PS51257">
    <property type="entry name" value="PROKAR_LIPOPROTEIN"/>
    <property type="match status" value="1"/>
</dbReference>
<evidence type="ECO:0000313" key="3">
    <source>
        <dbReference type="EMBL" id="CAK9189637.1"/>
    </source>
</evidence>
<keyword evidence="1" id="KW-0732">Signal</keyword>
<organism evidence="3 4">
    <name type="scientific">Sphagnum troendelagicum</name>
    <dbReference type="NCBI Taxonomy" id="128251"/>
    <lineage>
        <taxon>Eukaryota</taxon>
        <taxon>Viridiplantae</taxon>
        <taxon>Streptophyta</taxon>
        <taxon>Embryophyta</taxon>
        <taxon>Bryophyta</taxon>
        <taxon>Sphagnophytina</taxon>
        <taxon>Sphagnopsida</taxon>
        <taxon>Sphagnales</taxon>
        <taxon>Sphagnaceae</taxon>
        <taxon>Sphagnum</taxon>
    </lineage>
</organism>
<dbReference type="Pfam" id="PF11703">
    <property type="entry name" value="UPF0506"/>
    <property type="match status" value="1"/>
</dbReference>
<dbReference type="Proteomes" id="UP001497512">
    <property type="component" value="Chromosome 1"/>
</dbReference>
<reference evidence="3 4" key="1">
    <citation type="submission" date="2024-02" db="EMBL/GenBank/DDBJ databases">
        <authorList>
            <consortium name="ELIXIR-Norway"/>
            <consortium name="Elixir Norway"/>
        </authorList>
    </citation>
    <scope>NUCLEOTIDE SEQUENCE [LARGE SCALE GENOMIC DNA]</scope>
</reference>
<accession>A0ABP0T8M1</accession>
<evidence type="ECO:0000259" key="2">
    <source>
        <dbReference type="Pfam" id="PF11703"/>
    </source>
</evidence>
<evidence type="ECO:0000313" key="4">
    <source>
        <dbReference type="Proteomes" id="UP001497512"/>
    </source>
</evidence>
<dbReference type="InterPro" id="IPR021712">
    <property type="entry name" value="UPF0506"/>
</dbReference>
<proteinExistence type="predicted"/>
<evidence type="ECO:0000256" key="1">
    <source>
        <dbReference type="SAM" id="SignalP"/>
    </source>
</evidence>
<feature type="chain" id="PRO_5046381590" description="UPF0506 domain-containing protein" evidence="1">
    <location>
        <begin position="30"/>
        <end position="117"/>
    </location>
</feature>
<dbReference type="EMBL" id="OZ019893">
    <property type="protein sequence ID" value="CAK9189637.1"/>
    <property type="molecule type" value="Genomic_DNA"/>
</dbReference>
<feature type="domain" description="UPF0506" evidence="2">
    <location>
        <begin position="70"/>
        <end position="100"/>
    </location>
</feature>
<keyword evidence="4" id="KW-1185">Reference proteome</keyword>
<feature type="signal peptide" evidence="1">
    <location>
        <begin position="1"/>
        <end position="29"/>
    </location>
</feature>
<name>A0ABP0T8M1_9BRYO</name>
<sequence length="117" mass="12350">MSTSKVSAAALHLLAIACIMLVAVQMTDAARELEDGVGGVLLNREHVASVDTKAGLTLFQASACELLRLPCAVHSSIDGKCFPDGEDCWHPKDCCSGNCLMPSEPWPPISGYCFPGT</sequence>